<keyword evidence="3 16" id="KW-0964">Secreted</keyword>
<name>A0A8T9B3K8_9HELO</name>
<dbReference type="EC" id="1.14.99.56" evidence="16"/>
<dbReference type="PANTHER" id="PTHR33353:SF18">
    <property type="entry name" value="ENDOGLUCANASE II"/>
    <property type="match status" value="1"/>
</dbReference>
<dbReference type="AlphaFoldDB" id="A0A8T9B3K8"/>
<comment type="caution">
    <text evidence="19">The sequence shown here is derived from an EMBL/GenBank/DDBJ whole genome shotgun (WGS) entry which is preliminary data.</text>
</comment>
<evidence type="ECO:0000256" key="16">
    <source>
        <dbReference type="RuleBase" id="RU368122"/>
    </source>
</evidence>
<evidence type="ECO:0000256" key="4">
    <source>
        <dbReference type="ARBA" id="ARBA00022723"/>
    </source>
</evidence>
<comment type="cofactor">
    <cofactor evidence="1">
        <name>Cu(2+)</name>
        <dbReference type="ChEBI" id="CHEBI:29036"/>
    </cofactor>
</comment>
<dbReference type="OrthoDB" id="5558646at2759"/>
<evidence type="ECO:0000256" key="13">
    <source>
        <dbReference type="ARBA" id="ARBA00023326"/>
    </source>
</evidence>
<dbReference type="GO" id="GO:0030245">
    <property type="term" value="P:cellulose catabolic process"/>
    <property type="evidence" value="ECO:0007669"/>
    <property type="project" value="UniProtKB-UniRule"/>
</dbReference>
<evidence type="ECO:0000256" key="6">
    <source>
        <dbReference type="ARBA" id="ARBA00023001"/>
    </source>
</evidence>
<keyword evidence="12 16" id="KW-0119">Carbohydrate metabolism</keyword>
<dbReference type="GO" id="GO:0008810">
    <property type="term" value="F:cellulase activity"/>
    <property type="evidence" value="ECO:0007669"/>
    <property type="project" value="UniProtKB-UniRule"/>
</dbReference>
<organism evidence="19 20">
    <name type="scientific">Lachnellula arida</name>
    <dbReference type="NCBI Taxonomy" id="1316785"/>
    <lineage>
        <taxon>Eukaryota</taxon>
        <taxon>Fungi</taxon>
        <taxon>Dikarya</taxon>
        <taxon>Ascomycota</taxon>
        <taxon>Pezizomycotina</taxon>
        <taxon>Leotiomycetes</taxon>
        <taxon>Helotiales</taxon>
        <taxon>Lachnaceae</taxon>
        <taxon>Lachnellula</taxon>
    </lineage>
</organism>
<comment type="function">
    <text evidence="16">Lytic polysaccharide monooxygenase (LMPO) that depolymerizes crystalline and amorphous polysaccharides via the oxidation of scissile alpha- or beta-(1-4)-glycosidic bonds, yielding C1 and/or C4 oxidation products. Catalysis by LPMOs requires the reduction of the active-site copper from Cu(II) to Cu(I) by a reducing agent and H(2)O(2) or O(2) as a cosubstrate.</text>
</comment>
<keyword evidence="8" id="KW-0186">Copper</keyword>
<sequence>MKFQNSFPIAALLGVVSSHTIFTQLTSGGTTNGIGVGIREPTYDGPIQDVTSDNIVCNGGPNPTTASSTVIDVAAGSSVSARWRHTQTSGSDDVIDASHKGPVMAYLKKVSDATSDTGIGDGWFKISEAGLDVATGTWATTDLITALGEQAIPIPSCIASGQYLLRAELIALHAASSSGGAQFYMECAQINITGGSGSTTPATVSFPGAYAATDPGILINIYETLTNYTIPGMAYLTRAEAGILLTLML</sequence>
<dbReference type="GO" id="GO:0004497">
    <property type="term" value="F:monooxygenase activity"/>
    <property type="evidence" value="ECO:0007669"/>
    <property type="project" value="UniProtKB-KW"/>
</dbReference>
<evidence type="ECO:0000256" key="5">
    <source>
        <dbReference type="ARBA" id="ARBA00022729"/>
    </source>
</evidence>
<feature type="signal peptide" evidence="17">
    <location>
        <begin position="1"/>
        <end position="18"/>
    </location>
</feature>
<evidence type="ECO:0000256" key="7">
    <source>
        <dbReference type="ARBA" id="ARBA00023002"/>
    </source>
</evidence>
<keyword evidence="9" id="KW-0503">Monooxygenase</keyword>
<evidence type="ECO:0000256" key="12">
    <source>
        <dbReference type="ARBA" id="ARBA00023277"/>
    </source>
</evidence>
<dbReference type="Proteomes" id="UP000469559">
    <property type="component" value="Unassembled WGS sequence"/>
</dbReference>
<keyword evidence="7" id="KW-0560">Oxidoreductase</keyword>
<comment type="subcellular location">
    <subcellularLocation>
        <location evidence="2 16">Secreted</location>
    </subcellularLocation>
</comment>
<keyword evidence="20" id="KW-1185">Reference proteome</keyword>
<keyword evidence="4" id="KW-0479">Metal-binding</keyword>
<comment type="similarity">
    <text evidence="14">Belongs to the polysaccharide monooxygenase AA9 family.</text>
</comment>
<comment type="domain">
    <text evidence="16">Has a modular structure: an endo-beta-1,4-glucanase catalytic module at the N-terminus, a linker rich in serines and threonines, and a C-terminal carbohydrate-binding module (CBM).</text>
</comment>
<gene>
    <name evidence="19" type="primary">eglD_4</name>
    <name evidence="19" type="ORF">LARI1_G007091</name>
</gene>
<feature type="chain" id="PRO_5035783833" description="AA9 family lytic polysaccharide monooxygenase" evidence="17">
    <location>
        <begin position="19"/>
        <end position="249"/>
    </location>
</feature>
<dbReference type="GO" id="GO:0046872">
    <property type="term" value="F:metal ion binding"/>
    <property type="evidence" value="ECO:0007669"/>
    <property type="project" value="UniProtKB-KW"/>
</dbReference>
<evidence type="ECO:0000256" key="1">
    <source>
        <dbReference type="ARBA" id="ARBA00001973"/>
    </source>
</evidence>
<proteinExistence type="inferred from homology"/>
<evidence type="ECO:0000256" key="10">
    <source>
        <dbReference type="ARBA" id="ARBA00023157"/>
    </source>
</evidence>
<evidence type="ECO:0000256" key="17">
    <source>
        <dbReference type="SAM" id="SignalP"/>
    </source>
</evidence>
<evidence type="ECO:0000259" key="18">
    <source>
        <dbReference type="Pfam" id="PF03443"/>
    </source>
</evidence>
<evidence type="ECO:0000256" key="3">
    <source>
        <dbReference type="ARBA" id="ARBA00022525"/>
    </source>
</evidence>
<dbReference type="CDD" id="cd21175">
    <property type="entry name" value="LPMO_AA9"/>
    <property type="match status" value="1"/>
</dbReference>
<dbReference type="GO" id="GO:0005576">
    <property type="term" value="C:extracellular region"/>
    <property type="evidence" value="ECO:0007669"/>
    <property type="project" value="UniProtKB-SubCell"/>
</dbReference>
<dbReference type="InterPro" id="IPR005103">
    <property type="entry name" value="AA9_LPMO"/>
</dbReference>
<dbReference type="PANTHER" id="PTHR33353">
    <property type="entry name" value="PUTATIVE (AFU_ORTHOLOGUE AFUA_1G12560)-RELATED"/>
    <property type="match status" value="1"/>
</dbReference>
<dbReference type="Pfam" id="PF03443">
    <property type="entry name" value="AA9"/>
    <property type="match status" value="1"/>
</dbReference>
<reference evidence="19 20" key="1">
    <citation type="submission" date="2018-05" db="EMBL/GenBank/DDBJ databases">
        <title>Whole genome sequencing for identification of molecular markers to develop diagnostic detection tools for the regulated plant pathogen Lachnellula willkommii.</title>
        <authorList>
            <person name="Giroux E."/>
            <person name="Bilodeau G."/>
        </authorList>
    </citation>
    <scope>NUCLEOTIDE SEQUENCE [LARGE SCALE GENOMIC DNA]</scope>
    <source>
        <strain evidence="19 20">CBS 203.66</strain>
    </source>
</reference>
<protein>
    <recommendedName>
        <fullName evidence="16">AA9 family lytic polysaccharide monooxygenase</fullName>
        <ecNumber evidence="16">1.14.99.56</ecNumber>
    </recommendedName>
    <alternativeName>
        <fullName evidence="16">Endo-beta-1,4-glucanase</fullName>
    </alternativeName>
    <alternativeName>
        <fullName evidence="16">Glycosyl hydrolase 61 family protein</fullName>
    </alternativeName>
</protein>
<comment type="catalytic activity">
    <reaction evidence="15 16">
        <text>[(1-&gt;4)-beta-D-glucosyl]n+m + reduced acceptor + O2 = 4-dehydro-beta-D-glucosyl-[(1-&gt;4)-beta-D-glucosyl]n-1 + [(1-&gt;4)-beta-D-glucosyl]m + acceptor + H2O.</text>
        <dbReference type="EC" id="1.14.99.56"/>
    </reaction>
</comment>
<evidence type="ECO:0000313" key="19">
    <source>
        <dbReference type="EMBL" id="TVY14297.1"/>
    </source>
</evidence>
<dbReference type="EMBL" id="QGMF01000721">
    <property type="protein sequence ID" value="TVY14297.1"/>
    <property type="molecule type" value="Genomic_DNA"/>
</dbReference>
<keyword evidence="6 16" id="KW-0136">Cellulose degradation</keyword>
<evidence type="ECO:0000256" key="8">
    <source>
        <dbReference type="ARBA" id="ARBA00023008"/>
    </source>
</evidence>
<keyword evidence="5 17" id="KW-0732">Signal</keyword>
<evidence type="ECO:0000256" key="14">
    <source>
        <dbReference type="ARBA" id="ARBA00044502"/>
    </source>
</evidence>
<evidence type="ECO:0000256" key="9">
    <source>
        <dbReference type="ARBA" id="ARBA00023033"/>
    </source>
</evidence>
<dbReference type="InterPro" id="IPR049892">
    <property type="entry name" value="AA9"/>
</dbReference>
<dbReference type="Gene3D" id="2.70.50.70">
    <property type="match status" value="1"/>
</dbReference>
<evidence type="ECO:0000256" key="11">
    <source>
        <dbReference type="ARBA" id="ARBA00023180"/>
    </source>
</evidence>
<accession>A0A8T9B3K8</accession>
<feature type="domain" description="Auxiliary Activity family 9 catalytic" evidence="18">
    <location>
        <begin position="19"/>
        <end position="226"/>
    </location>
</feature>
<keyword evidence="11" id="KW-0325">Glycoprotein</keyword>
<keyword evidence="13 16" id="KW-0624">Polysaccharide degradation</keyword>
<evidence type="ECO:0000256" key="15">
    <source>
        <dbReference type="ARBA" id="ARBA00045077"/>
    </source>
</evidence>
<keyword evidence="10 16" id="KW-1015">Disulfide bond</keyword>
<evidence type="ECO:0000256" key="2">
    <source>
        <dbReference type="ARBA" id="ARBA00004613"/>
    </source>
</evidence>
<dbReference type="GO" id="GO:0030248">
    <property type="term" value="F:cellulose binding"/>
    <property type="evidence" value="ECO:0007669"/>
    <property type="project" value="UniProtKB-UniRule"/>
</dbReference>
<evidence type="ECO:0000313" key="20">
    <source>
        <dbReference type="Proteomes" id="UP000469559"/>
    </source>
</evidence>